<keyword evidence="4 9" id="KW-0812">Transmembrane</keyword>
<name>A0A9P6FN93_9FUNG</name>
<feature type="transmembrane region" description="Helical" evidence="9">
    <location>
        <begin position="161"/>
        <end position="182"/>
    </location>
</feature>
<sequence>MEKPADTAANEKYDAADMVDDVENVRLDEDDNSPIEEVRVTVSNKDDPSIPCNTFRMWFLGLMFTAVVSFVNQFFYLRQTQISIGYSVVALLSLPLGHLMAHILPTRDFTVLGYRFNLNPGPFSLKEHILIGTMTAANTSTAYAVDIVILQNVFYHDEKPFIAGLLLVLTTQITGFALAGAIRRFLVRPAHMVWPSTLVTASLFRSLHSSSETEDDEGRMSRMKYFMIVTAGSFIWYWFPGLIFPTVGMLSWICWINPDNIVLSQLTGSSGLGIGTIALDWSAASYYVQPL</sequence>
<comment type="caution">
    <text evidence="10">The sequence shown here is derived from an EMBL/GenBank/DDBJ whole genome shotgun (WGS) entry which is preliminary data.</text>
</comment>
<evidence type="ECO:0000313" key="11">
    <source>
        <dbReference type="Proteomes" id="UP000780801"/>
    </source>
</evidence>
<evidence type="ECO:0000256" key="5">
    <source>
        <dbReference type="ARBA" id="ARBA00022856"/>
    </source>
</evidence>
<keyword evidence="5" id="KW-0571">Peptide transport</keyword>
<dbReference type="EMBL" id="JAABOA010004407">
    <property type="protein sequence ID" value="KAF9577761.1"/>
    <property type="molecule type" value="Genomic_DNA"/>
</dbReference>
<proteinExistence type="inferred from homology"/>
<organism evidence="10 11">
    <name type="scientific">Lunasporangiospora selenospora</name>
    <dbReference type="NCBI Taxonomy" id="979761"/>
    <lineage>
        <taxon>Eukaryota</taxon>
        <taxon>Fungi</taxon>
        <taxon>Fungi incertae sedis</taxon>
        <taxon>Mucoromycota</taxon>
        <taxon>Mortierellomycotina</taxon>
        <taxon>Mortierellomycetes</taxon>
        <taxon>Mortierellales</taxon>
        <taxon>Mortierellaceae</taxon>
        <taxon>Lunasporangiospora</taxon>
    </lineage>
</organism>
<dbReference type="NCBIfam" id="TIGR00728">
    <property type="entry name" value="OPT_sfam"/>
    <property type="match status" value="1"/>
</dbReference>
<feature type="transmembrane region" description="Helical" evidence="9">
    <location>
        <begin position="57"/>
        <end position="77"/>
    </location>
</feature>
<feature type="transmembrane region" description="Helical" evidence="9">
    <location>
        <begin position="225"/>
        <end position="253"/>
    </location>
</feature>
<dbReference type="AlphaFoldDB" id="A0A9P6FN93"/>
<keyword evidence="6" id="KW-0653">Protein transport</keyword>
<dbReference type="PANTHER" id="PTHR22601">
    <property type="entry name" value="ISP4 LIKE PROTEIN"/>
    <property type="match status" value="1"/>
</dbReference>
<evidence type="ECO:0000256" key="4">
    <source>
        <dbReference type="ARBA" id="ARBA00022692"/>
    </source>
</evidence>
<dbReference type="Pfam" id="PF03169">
    <property type="entry name" value="OPT"/>
    <property type="match status" value="1"/>
</dbReference>
<evidence type="ECO:0000256" key="6">
    <source>
        <dbReference type="ARBA" id="ARBA00022927"/>
    </source>
</evidence>
<evidence type="ECO:0000256" key="1">
    <source>
        <dbReference type="ARBA" id="ARBA00004141"/>
    </source>
</evidence>
<dbReference type="GO" id="GO:0016020">
    <property type="term" value="C:membrane"/>
    <property type="evidence" value="ECO:0007669"/>
    <property type="project" value="UniProtKB-SubCell"/>
</dbReference>
<evidence type="ECO:0000256" key="7">
    <source>
        <dbReference type="ARBA" id="ARBA00022989"/>
    </source>
</evidence>
<comment type="similarity">
    <text evidence="2">Belongs to the oligopeptide OPT transporter family.</text>
</comment>
<dbReference type="InterPro" id="IPR004813">
    <property type="entry name" value="OPT"/>
</dbReference>
<dbReference type="OrthoDB" id="9986677at2759"/>
<evidence type="ECO:0000256" key="2">
    <source>
        <dbReference type="ARBA" id="ARBA00008807"/>
    </source>
</evidence>
<accession>A0A9P6FN93</accession>
<keyword evidence="8 9" id="KW-0472">Membrane</keyword>
<comment type="subcellular location">
    <subcellularLocation>
        <location evidence="1">Membrane</location>
        <topology evidence="1">Multi-pass membrane protein</topology>
    </subcellularLocation>
</comment>
<keyword evidence="7 9" id="KW-1133">Transmembrane helix</keyword>
<gene>
    <name evidence="10" type="ORF">BGW38_006823</name>
</gene>
<keyword evidence="11" id="KW-1185">Reference proteome</keyword>
<keyword evidence="3" id="KW-0813">Transport</keyword>
<feature type="non-terminal residue" evidence="10">
    <location>
        <position position="1"/>
    </location>
</feature>
<dbReference type="InterPro" id="IPR004648">
    <property type="entry name" value="Oligpept_transpt"/>
</dbReference>
<reference evidence="10" key="1">
    <citation type="journal article" date="2020" name="Fungal Divers.">
        <title>Resolving the Mortierellaceae phylogeny through synthesis of multi-gene phylogenetics and phylogenomics.</title>
        <authorList>
            <person name="Vandepol N."/>
            <person name="Liber J."/>
            <person name="Desiro A."/>
            <person name="Na H."/>
            <person name="Kennedy M."/>
            <person name="Barry K."/>
            <person name="Grigoriev I.V."/>
            <person name="Miller A.N."/>
            <person name="O'Donnell K."/>
            <person name="Stajich J.E."/>
            <person name="Bonito G."/>
        </authorList>
    </citation>
    <scope>NUCLEOTIDE SEQUENCE</scope>
    <source>
        <strain evidence="10">KOD1015</strain>
    </source>
</reference>
<evidence type="ECO:0000256" key="3">
    <source>
        <dbReference type="ARBA" id="ARBA00022448"/>
    </source>
</evidence>
<feature type="transmembrane region" description="Helical" evidence="9">
    <location>
        <begin position="84"/>
        <end position="104"/>
    </location>
</feature>
<protein>
    <recommendedName>
        <fullName evidence="12">OPT oligopeptide transporter protein</fullName>
    </recommendedName>
</protein>
<dbReference type="Proteomes" id="UP000780801">
    <property type="component" value="Unassembled WGS sequence"/>
</dbReference>
<evidence type="ECO:0000256" key="9">
    <source>
        <dbReference type="SAM" id="Phobius"/>
    </source>
</evidence>
<evidence type="ECO:0008006" key="12">
    <source>
        <dbReference type="Google" id="ProtNLM"/>
    </source>
</evidence>
<dbReference type="GO" id="GO:0015031">
    <property type="term" value="P:protein transport"/>
    <property type="evidence" value="ECO:0007669"/>
    <property type="project" value="UniProtKB-KW"/>
</dbReference>
<evidence type="ECO:0000313" key="10">
    <source>
        <dbReference type="EMBL" id="KAF9577761.1"/>
    </source>
</evidence>
<dbReference type="GO" id="GO:0035673">
    <property type="term" value="F:oligopeptide transmembrane transporter activity"/>
    <property type="evidence" value="ECO:0007669"/>
    <property type="project" value="InterPro"/>
</dbReference>
<evidence type="ECO:0000256" key="8">
    <source>
        <dbReference type="ARBA" id="ARBA00023136"/>
    </source>
</evidence>